<reference evidence="1" key="1">
    <citation type="journal article" date="2008" name="BMC Genomics">
        <title>Analysis of 4,664 high-quality sequence-finished poplar full-length cDNA clones and their utility for the discovery of genes responding to insect feeding.</title>
        <authorList>
            <person name="Ralph S.G."/>
            <person name="Chun H.J."/>
            <person name="Cooper D."/>
            <person name="Kirkpatrick R."/>
            <person name="Kolosova N."/>
            <person name="Gunter L."/>
            <person name="Tuskan G.A."/>
            <person name="Douglas C.J."/>
            <person name="Holt R.A."/>
            <person name="Jones S.J."/>
            <person name="Marra M.A."/>
            <person name="Bohlmann J."/>
        </authorList>
    </citation>
    <scope>NUCLEOTIDE SEQUENCE</scope>
    <source>
        <tissue evidence="1">Young and mature leaves</tissue>
    </source>
</reference>
<accession>A9PHF0</accession>
<dbReference type="AlphaFoldDB" id="A9PHF0"/>
<evidence type="ECO:0000313" key="1">
    <source>
        <dbReference type="EMBL" id="ABK95803.1"/>
    </source>
</evidence>
<dbReference type="EMBL" id="EF147801">
    <property type="protein sequence ID" value="ABK95803.1"/>
    <property type="molecule type" value="mRNA"/>
</dbReference>
<name>A9PHF0_POPTR</name>
<protein>
    <submittedName>
        <fullName evidence="1">Uncharacterized protein</fullName>
    </submittedName>
</protein>
<organism evidence="1">
    <name type="scientific">Populus trichocarpa</name>
    <name type="common">Western balsam poplar</name>
    <name type="synonym">Populus balsamifera subsp. trichocarpa</name>
    <dbReference type="NCBI Taxonomy" id="3694"/>
    <lineage>
        <taxon>Eukaryota</taxon>
        <taxon>Viridiplantae</taxon>
        <taxon>Streptophyta</taxon>
        <taxon>Embryophyta</taxon>
        <taxon>Tracheophyta</taxon>
        <taxon>Spermatophyta</taxon>
        <taxon>Magnoliopsida</taxon>
        <taxon>eudicotyledons</taxon>
        <taxon>Gunneridae</taxon>
        <taxon>Pentapetalae</taxon>
        <taxon>rosids</taxon>
        <taxon>fabids</taxon>
        <taxon>Malpighiales</taxon>
        <taxon>Salicaceae</taxon>
        <taxon>Saliceae</taxon>
        <taxon>Populus</taxon>
    </lineage>
</organism>
<sequence length="40" mass="5017">MSIVRRLQALQYLTSTQFKNHGLWWTIQLQKRHQVCQRRY</sequence>
<proteinExistence type="evidence at transcript level"/>